<protein>
    <submittedName>
        <fullName evidence="1">Uncharacterized protein</fullName>
    </submittedName>
</protein>
<keyword evidence="2" id="KW-1185">Reference proteome</keyword>
<dbReference type="Proteomes" id="UP000274822">
    <property type="component" value="Unassembled WGS sequence"/>
</dbReference>
<evidence type="ECO:0000313" key="1">
    <source>
        <dbReference type="EMBL" id="RUS24332.1"/>
    </source>
</evidence>
<organism evidence="1 2">
    <name type="scientific">Jimgerdemannia flammicorona</name>
    <dbReference type="NCBI Taxonomy" id="994334"/>
    <lineage>
        <taxon>Eukaryota</taxon>
        <taxon>Fungi</taxon>
        <taxon>Fungi incertae sedis</taxon>
        <taxon>Mucoromycota</taxon>
        <taxon>Mucoromycotina</taxon>
        <taxon>Endogonomycetes</taxon>
        <taxon>Endogonales</taxon>
        <taxon>Endogonaceae</taxon>
        <taxon>Jimgerdemannia</taxon>
    </lineage>
</organism>
<comment type="caution">
    <text evidence="1">The sequence shown here is derived from an EMBL/GenBank/DDBJ whole genome shotgun (WGS) entry which is preliminary data.</text>
</comment>
<evidence type="ECO:0000313" key="2">
    <source>
        <dbReference type="Proteomes" id="UP000274822"/>
    </source>
</evidence>
<dbReference type="AlphaFoldDB" id="A0A433Q3M4"/>
<dbReference type="EMBL" id="RBNJ01016352">
    <property type="protein sequence ID" value="RUS24332.1"/>
    <property type="molecule type" value="Genomic_DNA"/>
</dbReference>
<name>A0A433Q3M4_9FUNG</name>
<sequence length="105" mass="11423">MGDETGDGRRDGQWETGDGRWVMGDGRWEMGISSLITRLISHHSSRLPSLVSHCLSSIARLPSPISHHLSPIACLVSHRSSSIAHLPSPIPIAHLPSPGSHHPFR</sequence>
<reference evidence="1 2" key="1">
    <citation type="journal article" date="2018" name="New Phytol.">
        <title>Phylogenomics of Endogonaceae and evolution of mycorrhizas within Mucoromycota.</title>
        <authorList>
            <person name="Chang Y."/>
            <person name="Desiro A."/>
            <person name="Na H."/>
            <person name="Sandor L."/>
            <person name="Lipzen A."/>
            <person name="Clum A."/>
            <person name="Barry K."/>
            <person name="Grigoriev I.V."/>
            <person name="Martin F.M."/>
            <person name="Stajich J.E."/>
            <person name="Smith M.E."/>
            <person name="Bonito G."/>
            <person name="Spatafora J.W."/>
        </authorList>
    </citation>
    <scope>NUCLEOTIDE SEQUENCE [LARGE SCALE GENOMIC DNA]</scope>
    <source>
        <strain evidence="1 2">AD002</strain>
    </source>
</reference>
<gene>
    <name evidence="1" type="ORF">BC938DRAFT_473751</name>
</gene>
<proteinExistence type="predicted"/>
<accession>A0A433Q3M4</accession>